<keyword evidence="1" id="KW-0812">Transmembrane</keyword>
<organism evidence="3">
    <name type="scientific">Salmonella enterica</name>
    <name type="common">Salmonella choleraesuis</name>
    <dbReference type="NCBI Taxonomy" id="28901"/>
    <lineage>
        <taxon>Bacteria</taxon>
        <taxon>Pseudomonadati</taxon>
        <taxon>Pseudomonadota</taxon>
        <taxon>Gammaproteobacteria</taxon>
        <taxon>Enterobacterales</taxon>
        <taxon>Enterobacteriaceae</taxon>
        <taxon>Salmonella</taxon>
    </lineage>
</organism>
<dbReference type="AlphaFoldDB" id="A0A721VZ29"/>
<reference evidence="3" key="2">
    <citation type="submission" date="2019-01" db="EMBL/GenBank/DDBJ databases">
        <authorList>
            <consortium name="NCBI Pathogen Detection Project"/>
        </authorList>
    </citation>
    <scope>NUCLEOTIDE SEQUENCE</scope>
    <source>
        <strain evidence="3">R15.0265</strain>
        <strain evidence="2">R15.0266</strain>
    </source>
</reference>
<comment type="caution">
    <text evidence="3">The sequence shown here is derived from an EMBL/GenBank/DDBJ whole genome shotgun (WGS) entry which is preliminary data.</text>
</comment>
<dbReference type="EMBL" id="DAAPZN010000042">
    <property type="protein sequence ID" value="HAD8366293.1"/>
    <property type="molecule type" value="Genomic_DNA"/>
</dbReference>
<protein>
    <submittedName>
        <fullName evidence="3">Uncharacterized protein</fullName>
    </submittedName>
</protein>
<reference evidence="3" key="1">
    <citation type="journal article" date="2018" name="Genome Biol.">
        <title>SKESA: strategic k-mer extension for scrupulous assemblies.</title>
        <authorList>
            <person name="Souvorov A."/>
            <person name="Agarwala R."/>
            <person name="Lipman D.J."/>
        </authorList>
    </citation>
    <scope>NUCLEOTIDE SEQUENCE</scope>
    <source>
        <strain evidence="3">R15.0265</strain>
        <strain evidence="2">R15.0266</strain>
    </source>
</reference>
<gene>
    <name evidence="2" type="ORF">G1284_24975</name>
    <name evidence="3" type="ORF">G1290_25020</name>
</gene>
<feature type="transmembrane region" description="Helical" evidence="1">
    <location>
        <begin position="64"/>
        <end position="92"/>
    </location>
</feature>
<name>A0A721VZ29_SALER</name>
<evidence type="ECO:0000256" key="1">
    <source>
        <dbReference type="SAM" id="Phobius"/>
    </source>
</evidence>
<keyword evidence="1" id="KW-1133">Transmembrane helix</keyword>
<accession>A0A721VZ29</accession>
<evidence type="ECO:0000313" key="2">
    <source>
        <dbReference type="EMBL" id="HAD8366293.1"/>
    </source>
</evidence>
<keyword evidence="1" id="KW-0472">Membrane</keyword>
<dbReference type="EMBL" id="DAAQBL010000048">
    <property type="protein sequence ID" value="HAD8586338.1"/>
    <property type="molecule type" value="Genomic_DNA"/>
</dbReference>
<evidence type="ECO:0000313" key="3">
    <source>
        <dbReference type="EMBL" id="HAD8586338.1"/>
    </source>
</evidence>
<sequence>MIGNNNDDYDEHLFDDTVEVSLSCEDDEDYLKEQEQEKKSVLQKMIEYKNENTLFGYLYEIAGVFGFTVVLLIGFILTLPILFIAGVIAFFITMKEKREAKNGV</sequence>
<proteinExistence type="predicted"/>